<evidence type="ECO:0000313" key="1">
    <source>
        <dbReference type="EMBL" id="NKY60449.1"/>
    </source>
</evidence>
<reference evidence="1 2" key="1">
    <citation type="submission" date="2020-04" db="EMBL/GenBank/DDBJ databases">
        <title>MicrobeNet Type strains.</title>
        <authorList>
            <person name="Nicholson A.C."/>
        </authorList>
    </citation>
    <scope>NUCLEOTIDE SEQUENCE [LARGE SCALE GENOMIC DNA]</scope>
    <source>
        <strain evidence="1 2">JCM 3332</strain>
    </source>
</reference>
<dbReference type="EMBL" id="JAAXOT010000022">
    <property type="protein sequence ID" value="NKY60449.1"/>
    <property type="molecule type" value="Genomic_DNA"/>
</dbReference>
<dbReference type="RefSeq" id="WP_062980003.1">
    <property type="nucleotide sequence ID" value="NZ_JAAXOT010000022.1"/>
</dbReference>
<accession>A0A846YTZ1</accession>
<name>A0A846YTZ1_9NOCA</name>
<sequence>MTFRLKWRGQPEPGEFESVDAAKVYAQENSHKNSTFDADELTWTPERPGRRGLWWGSDGYNNWLIYEDES</sequence>
<organism evidence="1 2">
    <name type="scientific">Nocardia flavorosea</name>
    <dbReference type="NCBI Taxonomy" id="53429"/>
    <lineage>
        <taxon>Bacteria</taxon>
        <taxon>Bacillati</taxon>
        <taxon>Actinomycetota</taxon>
        <taxon>Actinomycetes</taxon>
        <taxon>Mycobacteriales</taxon>
        <taxon>Nocardiaceae</taxon>
        <taxon>Nocardia</taxon>
    </lineage>
</organism>
<evidence type="ECO:0000313" key="2">
    <source>
        <dbReference type="Proteomes" id="UP000570678"/>
    </source>
</evidence>
<proteinExistence type="predicted"/>
<dbReference type="AlphaFoldDB" id="A0A846YTZ1"/>
<protein>
    <submittedName>
        <fullName evidence="1">Uncharacterized protein</fullName>
    </submittedName>
</protein>
<comment type="caution">
    <text evidence="1">The sequence shown here is derived from an EMBL/GenBank/DDBJ whole genome shotgun (WGS) entry which is preliminary data.</text>
</comment>
<keyword evidence="2" id="KW-1185">Reference proteome</keyword>
<dbReference type="Proteomes" id="UP000570678">
    <property type="component" value="Unassembled WGS sequence"/>
</dbReference>
<gene>
    <name evidence="1" type="ORF">HGA15_30790</name>
</gene>